<keyword evidence="2" id="KW-1185">Reference proteome</keyword>
<dbReference type="EC" id="2.5.1.49" evidence="1"/>
<reference evidence="1" key="1">
    <citation type="submission" date="2023-07" db="EMBL/GenBank/DDBJ databases">
        <title>Sorghum-associated microbial communities from plants grown in Nebraska, USA.</title>
        <authorList>
            <person name="Schachtman D."/>
        </authorList>
    </citation>
    <scope>NUCLEOTIDE SEQUENCE</scope>
    <source>
        <strain evidence="1">2697</strain>
    </source>
</reference>
<organism evidence="1 2">
    <name type="scientific">Pedobacter africanus</name>
    <dbReference type="NCBI Taxonomy" id="151894"/>
    <lineage>
        <taxon>Bacteria</taxon>
        <taxon>Pseudomonadati</taxon>
        <taxon>Bacteroidota</taxon>
        <taxon>Sphingobacteriia</taxon>
        <taxon>Sphingobacteriales</taxon>
        <taxon>Sphingobacteriaceae</taxon>
        <taxon>Pedobacter</taxon>
    </lineage>
</organism>
<keyword evidence="1" id="KW-0808">Transferase</keyword>
<sequence length="434" mass="46847">MSASHKFETLQVHAGQEIDPTTGSRAVPIYQTTSYGFKNSEHGANLFALKEFGNIYTRIMNPTTDVFEKRIAALEGGVAALAVSSGQAAQFIALNNILESGDNFVSSSHLYGGSYNQFKVGFKRLGIEVKFANGDDPSDFEAKIDARTKAIYLESIGNPAFSIIDFERISAIANKHDLPLIVDNTFGAAGYLFKPLEHGAHIVVQSATKWIGGHGTSIGGVIVDGGTYNWGNGKFKQFTEPAEGYHGLVFNDVFGIGGPFGNIQFIIRARVEGLRDFGPAISPFNSFLLLQGLETLSLRVQRHVDNALALATWLEKNPAVKSVSYPGLESSPYHANAKKYLQNGFGAVLSFELQGDKAQATALVDSLKLVSHLANVGDAKTLIIQPSATTHQQLSDAEQVAAGVKPNQLRVSVGIEHIDDIKADFEQAFNSLKK</sequence>
<protein>
    <submittedName>
        <fullName evidence="1">O-acetylhomoserine (Thiol)-lyase</fullName>
        <ecNumber evidence="1">2.5.1.49</ecNumber>
    </submittedName>
</protein>
<comment type="caution">
    <text evidence="1">The sequence shown here is derived from an EMBL/GenBank/DDBJ whole genome shotgun (WGS) entry which is preliminary data.</text>
</comment>
<name>A0ACC6KT78_9SPHI</name>
<gene>
    <name evidence="1" type="ORF">J2X78_001112</name>
</gene>
<dbReference type="EMBL" id="JAVDTF010000001">
    <property type="protein sequence ID" value="MDR6782560.1"/>
    <property type="molecule type" value="Genomic_DNA"/>
</dbReference>
<dbReference type="Proteomes" id="UP001246858">
    <property type="component" value="Unassembled WGS sequence"/>
</dbReference>
<evidence type="ECO:0000313" key="2">
    <source>
        <dbReference type="Proteomes" id="UP001246858"/>
    </source>
</evidence>
<proteinExistence type="predicted"/>
<evidence type="ECO:0000313" key="1">
    <source>
        <dbReference type="EMBL" id="MDR6782560.1"/>
    </source>
</evidence>
<accession>A0ACC6KT78</accession>